<evidence type="ECO:0000313" key="3">
    <source>
        <dbReference type="Proteomes" id="UP000288805"/>
    </source>
</evidence>
<evidence type="ECO:0000259" key="1">
    <source>
        <dbReference type="Pfam" id="PF07727"/>
    </source>
</evidence>
<accession>A0A438G4Y0</accession>
<dbReference type="InterPro" id="IPR043502">
    <property type="entry name" value="DNA/RNA_pol_sf"/>
</dbReference>
<dbReference type="InterPro" id="IPR036397">
    <property type="entry name" value="RNaseH_sf"/>
</dbReference>
<proteinExistence type="predicted"/>
<dbReference type="SUPFAM" id="SSF56672">
    <property type="entry name" value="DNA/RNA polymerases"/>
    <property type="match status" value="1"/>
</dbReference>
<dbReference type="CDD" id="cd09272">
    <property type="entry name" value="RNase_HI_RT_Ty1"/>
    <property type="match status" value="1"/>
</dbReference>
<organism evidence="2 3">
    <name type="scientific">Vitis vinifera</name>
    <name type="common">Grape</name>
    <dbReference type="NCBI Taxonomy" id="29760"/>
    <lineage>
        <taxon>Eukaryota</taxon>
        <taxon>Viridiplantae</taxon>
        <taxon>Streptophyta</taxon>
        <taxon>Embryophyta</taxon>
        <taxon>Tracheophyta</taxon>
        <taxon>Spermatophyta</taxon>
        <taxon>Magnoliopsida</taxon>
        <taxon>eudicotyledons</taxon>
        <taxon>Gunneridae</taxon>
        <taxon>Pentapetalae</taxon>
        <taxon>rosids</taxon>
        <taxon>Vitales</taxon>
        <taxon>Vitaceae</taxon>
        <taxon>Viteae</taxon>
        <taxon>Vitis</taxon>
    </lineage>
</organism>
<dbReference type="Pfam" id="PF07727">
    <property type="entry name" value="RVT_2"/>
    <property type="match status" value="1"/>
</dbReference>
<sequence length="294" mass="33725">MVRSMVSNANLPLSLWSEAIKTMTYVLNRVPTKVVPKTPFELWKDWKPNLRHVYGPITFSQVVGGSEPTLWYNAMKDEMNSMANNQVWDFVELPKDAKVIGCKWVFKTKRDSSSNIERYKARLVAKGFNQQEGIDYHDIFSLVSNKDSFMIIMALVAHFDMVLHQMDVKTAFLNGDLEDKVYMKQPEGFIANGNDHIVCKLKKFIYGLKQESHQWSRTLESCKESHEILKGTRDYKLTYRRSDHLDVVGYSDSDFFGCLDSRKSTSRYVFLLAGGAISWRSAKQTSVATSTIEA</sequence>
<dbReference type="PANTHER" id="PTHR11439">
    <property type="entry name" value="GAG-POL-RELATED RETROTRANSPOSON"/>
    <property type="match status" value="1"/>
</dbReference>
<dbReference type="GO" id="GO:0003676">
    <property type="term" value="F:nucleic acid binding"/>
    <property type="evidence" value="ECO:0007669"/>
    <property type="project" value="InterPro"/>
</dbReference>
<feature type="domain" description="Reverse transcriptase Ty1/copia-type" evidence="1">
    <location>
        <begin position="85"/>
        <end position="232"/>
    </location>
</feature>
<dbReference type="Gene3D" id="3.30.420.10">
    <property type="entry name" value="Ribonuclease H-like superfamily/Ribonuclease H"/>
    <property type="match status" value="1"/>
</dbReference>
<dbReference type="Proteomes" id="UP000288805">
    <property type="component" value="Unassembled WGS sequence"/>
</dbReference>
<dbReference type="PANTHER" id="PTHR11439:SF467">
    <property type="entry name" value="INTEGRASE CATALYTIC DOMAIN-CONTAINING PROTEIN"/>
    <property type="match status" value="1"/>
</dbReference>
<protein>
    <submittedName>
        <fullName evidence="2">Retrovirus-related Pol polyprotein from transposon TNT 1-94</fullName>
    </submittedName>
</protein>
<evidence type="ECO:0000313" key="2">
    <source>
        <dbReference type="EMBL" id="RVW67259.1"/>
    </source>
</evidence>
<dbReference type="InterPro" id="IPR013103">
    <property type="entry name" value="RVT_2"/>
</dbReference>
<name>A0A438G4Y0_VITVI</name>
<dbReference type="EMBL" id="QGNW01000595">
    <property type="protein sequence ID" value="RVW67259.1"/>
    <property type="molecule type" value="Genomic_DNA"/>
</dbReference>
<gene>
    <name evidence="2" type="primary">POLX_1005</name>
    <name evidence="2" type="ORF">CK203_065454</name>
</gene>
<reference evidence="2 3" key="1">
    <citation type="journal article" date="2018" name="PLoS Genet.">
        <title>Population sequencing reveals clonal diversity and ancestral inbreeding in the grapevine cultivar Chardonnay.</title>
        <authorList>
            <person name="Roach M.J."/>
            <person name="Johnson D.L."/>
            <person name="Bohlmann J."/>
            <person name="van Vuuren H.J."/>
            <person name="Jones S.J."/>
            <person name="Pretorius I.S."/>
            <person name="Schmidt S.A."/>
            <person name="Borneman A.R."/>
        </authorList>
    </citation>
    <scope>NUCLEOTIDE SEQUENCE [LARGE SCALE GENOMIC DNA]</scope>
    <source>
        <strain evidence="3">cv. Chardonnay</strain>
        <tissue evidence="2">Leaf</tissue>
    </source>
</reference>
<dbReference type="AlphaFoldDB" id="A0A438G4Y0"/>
<comment type="caution">
    <text evidence="2">The sequence shown here is derived from an EMBL/GenBank/DDBJ whole genome shotgun (WGS) entry which is preliminary data.</text>
</comment>